<dbReference type="PANTHER" id="PTHR45569">
    <property type="entry name" value="SENSOR PROTEIN KDPD"/>
    <property type="match status" value="1"/>
</dbReference>
<dbReference type="InterPro" id="IPR000014">
    <property type="entry name" value="PAS"/>
</dbReference>
<dbReference type="SUPFAM" id="SSF55874">
    <property type="entry name" value="ATPase domain of HSP90 chaperone/DNA topoisomerase II/histidine kinase"/>
    <property type="match status" value="1"/>
</dbReference>
<evidence type="ECO:0000313" key="5">
    <source>
        <dbReference type="EMBL" id="BDG03040.1"/>
    </source>
</evidence>
<dbReference type="Pfam" id="PF13185">
    <property type="entry name" value="GAF_2"/>
    <property type="match status" value="3"/>
</dbReference>
<dbReference type="InterPro" id="IPR029016">
    <property type="entry name" value="GAF-like_dom_sf"/>
</dbReference>
<dbReference type="PANTHER" id="PTHR45569:SF1">
    <property type="entry name" value="SENSOR PROTEIN KDPD"/>
    <property type="match status" value="1"/>
</dbReference>
<dbReference type="SMART" id="SM00065">
    <property type="entry name" value="GAF"/>
    <property type="match status" value="6"/>
</dbReference>
<dbReference type="CDD" id="cd00130">
    <property type="entry name" value="PAS"/>
    <property type="match status" value="1"/>
</dbReference>
<feature type="domain" description="Histidine kinase" evidence="4">
    <location>
        <begin position="1307"/>
        <end position="1512"/>
    </location>
</feature>
<evidence type="ECO:0000256" key="3">
    <source>
        <dbReference type="ARBA" id="ARBA00022553"/>
    </source>
</evidence>
<dbReference type="InterPro" id="IPR003594">
    <property type="entry name" value="HATPase_dom"/>
</dbReference>
<sequence length="1527" mass="162810">MAAPGHRLPSGIVVIRDDRIVYASEGIAALADRSVSDVVGRPFVEFLLEDDRARLADRHERRGRGEPIAAEYEIDLALPGGGTRPVECHVEQEGLDTVILVRDASDRTARRLRLEAIAALGASIQHESSEEGVHARVRDGLLDLGLASTLMCAEDAGVRIEWISVPETVASEFERRVGQPLAGYLGRSNGFSARVWTDGFAFTDDWGAEAATFVPDEHVAFVRTLVNGNGNSRAAAVRLSGRSGSRRYLTVAGDWLRQDDLPAIRLFCAQVAAALDAARTIADLSRHNANLAALNRIAELAGDADDLDTFFAQTDVILQEAAGCAGLVVFVLDDAESVLVRIYDDGTGSEALRRRFARLPLASTLGEIVRERIPRIVAAAEGVDELSRLPFSTAAWVPLVARSKVVGVMAAGFASAPDDVGEHLDLLAAAGAHLAGAIESHGLLADLRRRVAELTLLNDVALATGQLDPVLLLDNALRRVCDTFEADTAAAYLREGERLVLVASFGIEAATARRFAQLGVGEGLPGLAIQRLGPVQGDSAAFDPISAEVAEAEALRSAIAVPLLAKGQSAVGAVVFGRRSAKTPSDGEVTLLSAVGVQLGVAVENARLFADVRRRLSDLEAVHALALRIFGNAPGDVQGLLDDGCREAARALRCRAAVVLLASDDSPAARLRGVAAWGAPFEPGRIEIPLADDKLSEEAMRRRAPAWSEDVTKDPRSALCGNPHVPPLAMLVVPLTSRTTTRGVLFLADEAGRSFTDAEIALANALAGELAVGLENAELYAEARRRVEELSLLNDMGRTVAGSLDLDRVLSAGVEAARRLLGATRGIVLLYDPVRVELRVAAATDRSVEAYADSAAILRQGGVSWRAIQERRPIVLNDAAASPELNPEVRRRYAPRSLVAAPLLLRGEPLGVLLVVETERTRRFEDAEVERVTAVANQLAVAIENARLYQEARGRLSELSTVIDVARVVSSSLELEEVLSAGAQHLRQTLAGSACTILLDDVRRAELRRAASSGPPIGPAALPVGEPSLAREALEARAPVTGRAPGATAADPALLAVPLHVRDQPVGVALVAAGDPERTFTPGELSRAMAIASQLAVAVDNARLYSETRRRAEELGLLHEVGRSLVATLDIESVLDAGVRNLARMVDAPVAVLCLLGDDGKQLEVRAVWGTRPDLIGRRYPLEPAGARIASLVHDRREPIVVEDALADPRVLDDVVPEPGARALLGLPLLVRDRFIGTAVIADTRGPRRFTAAEVERAAAIANQLAVAAENARLYEDLRRSYAELAHAQRQLIQQERLAALGELSAVVAHEVRNPLGVIFNSLGSLRRMIRPQGDAKMLLDIVGEEADRLNRIVGDLLDFARPSTPTVRPEPLDRVVDEAVAAALAQNQTPIQVRREPGELSLVPVDARLVRQAVLNVAVNAVQAMPRGGTLTVRTQREDRAALLEIEDTGAGIPEEVRNRIFEPFFTTKASGTGLGLAVVKRIVDGHGGEVSVRSRPGMGTVFSLRFPLVPPAGVVGTVEIDGVKG</sequence>
<dbReference type="Pfam" id="PF02518">
    <property type="entry name" value="HATPase_c"/>
    <property type="match status" value="1"/>
</dbReference>
<dbReference type="SUPFAM" id="SSF55785">
    <property type="entry name" value="PYP-like sensor domain (PAS domain)"/>
    <property type="match status" value="1"/>
</dbReference>
<reference evidence="6" key="1">
    <citation type="journal article" date="2022" name="Int. J. Syst. Evol. Microbiol.">
        <title>Anaeromyxobacter oryzae sp. nov., Anaeromyxobacter diazotrophicus sp. nov. and Anaeromyxobacter paludicola sp. nov., isolated from paddy soils.</title>
        <authorList>
            <person name="Itoh H."/>
            <person name="Xu Z."/>
            <person name="Mise K."/>
            <person name="Masuda Y."/>
            <person name="Ushijima N."/>
            <person name="Hayakawa C."/>
            <person name="Shiratori Y."/>
            <person name="Senoo K."/>
        </authorList>
    </citation>
    <scope>NUCLEOTIDE SEQUENCE [LARGE SCALE GENOMIC DNA]</scope>
    <source>
        <strain evidence="6">Red232</strain>
    </source>
</reference>
<dbReference type="InterPro" id="IPR003018">
    <property type="entry name" value="GAF"/>
</dbReference>
<dbReference type="EMBL" id="AP025591">
    <property type="protein sequence ID" value="BDG03040.1"/>
    <property type="molecule type" value="Genomic_DNA"/>
</dbReference>
<dbReference type="Gene3D" id="3.30.565.10">
    <property type="entry name" value="Histidine kinase-like ATPase, C-terminal domain"/>
    <property type="match status" value="1"/>
</dbReference>
<dbReference type="SMART" id="SM00388">
    <property type="entry name" value="HisKA"/>
    <property type="match status" value="1"/>
</dbReference>
<dbReference type="Proteomes" id="UP001162891">
    <property type="component" value="Chromosome"/>
</dbReference>
<keyword evidence="3" id="KW-0597">Phosphoprotein</keyword>
<keyword evidence="6" id="KW-1185">Reference proteome</keyword>
<evidence type="ECO:0000256" key="2">
    <source>
        <dbReference type="ARBA" id="ARBA00012438"/>
    </source>
</evidence>
<dbReference type="SUPFAM" id="SSF55781">
    <property type="entry name" value="GAF domain-like"/>
    <property type="match status" value="6"/>
</dbReference>
<dbReference type="Gene3D" id="3.30.450.40">
    <property type="match status" value="6"/>
</dbReference>
<dbReference type="Gene3D" id="3.30.450.20">
    <property type="entry name" value="PAS domain"/>
    <property type="match status" value="1"/>
</dbReference>
<dbReference type="Gene3D" id="1.10.287.130">
    <property type="match status" value="1"/>
</dbReference>
<evidence type="ECO:0000313" key="6">
    <source>
        <dbReference type="Proteomes" id="UP001162891"/>
    </source>
</evidence>
<dbReference type="Pfam" id="PF00989">
    <property type="entry name" value="PAS"/>
    <property type="match status" value="1"/>
</dbReference>
<dbReference type="InterPro" id="IPR003661">
    <property type="entry name" value="HisK_dim/P_dom"/>
</dbReference>
<name>A0ABN6MRZ2_9BACT</name>
<evidence type="ECO:0000259" key="4">
    <source>
        <dbReference type="PROSITE" id="PS50109"/>
    </source>
</evidence>
<dbReference type="InterPro" id="IPR005467">
    <property type="entry name" value="His_kinase_dom"/>
</dbReference>
<dbReference type="InterPro" id="IPR036890">
    <property type="entry name" value="HATPase_C_sf"/>
</dbReference>
<dbReference type="EC" id="2.7.13.3" evidence="2"/>
<dbReference type="SUPFAM" id="SSF47384">
    <property type="entry name" value="Homodimeric domain of signal transducing histidine kinase"/>
    <property type="match status" value="1"/>
</dbReference>
<dbReference type="PROSITE" id="PS50109">
    <property type="entry name" value="HIS_KIN"/>
    <property type="match status" value="1"/>
</dbReference>
<dbReference type="InterPro" id="IPR004358">
    <property type="entry name" value="Sig_transdc_His_kin-like_C"/>
</dbReference>
<dbReference type="Pfam" id="PF01590">
    <property type="entry name" value="GAF"/>
    <property type="match status" value="1"/>
</dbReference>
<accession>A0ABN6MRZ2</accession>
<dbReference type="CDD" id="cd00082">
    <property type="entry name" value="HisKA"/>
    <property type="match status" value="1"/>
</dbReference>
<gene>
    <name evidence="5" type="ORF">AMOR_20360</name>
</gene>
<dbReference type="InterPro" id="IPR036097">
    <property type="entry name" value="HisK_dim/P_sf"/>
</dbReference>
<evidence type="ECO:0000256" key="1">
    <source>
        <dbReference type="ARBA" id="ARBA00000085"/>
    </source>
</evidence>
<comment type="catalytic activity">
    <reaction evidence="1">
        <text>ATP + protein L-histidine = ADP + protein N-phospho-L-histidine.</text>
        <dbReference type="EC" id="2.7.13.3"/>
    </reaction>
</comment>
<dbReference type="InterPro" id="IPR013767">
    <property type="entry name" value="PAS_fold"/>
</dbReference>
<dbReference type="InterPro" id="IPR035965">
    <property type="entry name" value="PAS-like_dom_sf"/>
</dbReference>
<protein>
    <recommendedName>
        <fullName evidence="2">histidine kinase</fullName>
        <ecNumber evidence="2">2.7.13.3</ecNumber>
    </recommendedName>
</protein>
<proteinExistence type="predicted"/>
<dbReference type="Pfam" id="PF00512">
    <property type="entry name" value="HisKA"/>
    <property type="match status" value="1"/>
</dbReference>
<dbReference type="PRINTS" id="PR00344">
    <property type="entry name" value="BCTRLSENSOR"/>
</dbReference>
<organism evidence="5 6">
    <name type="scientific">Anaeromyxobacter oryzae</name>
    <dbReference type="NCBI Taxonomy" id="2918170"/>
    <lineage>
        <taxon>Bacteria</taxon>
        <taxon>Pseudomonadati</taxon>
        <taxon>Myxococcota</taxon>
        <taxon>Myxococcia</taxon>
        <taxon>Myxococcales</taxon>
        <taxon>Cystobacterineae</taxon>
        <taxon>Anaeromyxobacteraceae</taxon>
        <taxon>Anaeromyxobacter</taxon>
    </lineage>
</organism>
<dbReference type="Pfam" id="PF13492">
    <property type="entry name" value="GAF_3"/>
    <property type="match status" value="2"/>
</dbReference>
<dbReference type="RefSeq" id="WP_248360719.1">
    <property type="nucleotide sequence ID" value="NZ_AP025591.1"/>
</dbReference>
<dbReference type="InterPro" id="IPR052023">
    <property type="entry name" value="Histidine_kinase_KdpD"/>
</dbReference>
<dbReference type="SMART" id="SM00387">
    <property type="entry name" value="HATPase_c"/>
    <property type="match status" value="1"/>
</dbReference>